<evidence type="ECO:0000313" key="3">
    <source>
        <dbReference type="Proteomes" id="UP000038010"/>
    </source>
</evidence>
<feature type="region of interest" description="Disordered" evidence="1">
    <location>
        <begin position="9"/>
        <end position="34"/>
    </location>
</feature>
<gene>
    <name evidence="2" type="ORF">AB675_6083</name>
</gene>
<dbReference type="OrthoDB" id="2951834at2759"/>
<dbReference type="GeneID" id="28738226"/>
<name>A0A0N1NXF3_9EURO</name>
<evidence type="ECO:0000256" key="1">
    <source>
        <dbReference type="SAM" id="MobiDB-lite"/>
    </source>
</evidence>
<dbReference type="Proteomes" id="UP000038010">
    <property type="component" value="Unassembled WGS sequence"/>
</dbReference>
<protein>
    <submittedName>
        <fullName evidence="2">Uncharacterized protein</fullName>
    </submittedName>
</protein>
<dbReference type="EMBL" id="LFJN01000027">
    <property type="protein sequence ID" value="KPI36915.1"/>
    <property type="molecule type" value="Genomic_DNA"/>
</dbReference>
<organism evidence="2 3">
    <name type="scientific">Cyphellophora attinorum</name>
    <dbReference type="NCBI Taxonomy" id="1664694"/>
    <lineage>
        <taxon>Eukaryota</taxon>
        <taxon>Fungi</taxon>
        <taxon>Dikarya</taxon>
        <taxon>Ascomycota</taxon>
        <taxon>Pezizomycotina</taxon>
        <taxon>Eurotiomycetes</taxon>
        <taxon>Chaetothyriomycetidae</taxon>
        <taxon>Chaetothyriales</taxon>
        <taxon>Cyphellophoraceae</taxon>
        <taxon>Cyphellophora</taxon>
    </lineage>
</organism>
<feature type="compositionally biased region" description="Low complexity" evidence="1">
    <location>
        <begin position="10"/>
        <end position="24"/>
    </location>
</feature>
<evidence type="ECO:0000313" key="2">
    <source>
        <dbReference type="EMBL" id="KPI36915.1"/>
    </source>
</evidence>
<dbReference type="VEuPathDB" id="FungiDB:AB675_6083"/>
<comment type="caution">
    <text evidence="2">The sequence shown here is derived from an EMBL/GenBank/DDBJ whole genome shotgun (WGS) entry which is preliminary data.</text>
</comment>
<keyword evidence="3" id="KW-1185">Reference proteome</keyword>
<proteinExistence type="predicted"/>
<accession>A0A0N1NXF3</accession>
<sequence length="186" mass="20050">MKCLVVGLQDRGSSDGPGPSRSSGTIPSTRPIPPFETSNSATGHLFLLLALPIEIRNLIYRNVVHEATVKNVAPGTEFRLSTYGALLACCRQVRTEFFPLFLEAARIDFSSKIDKTTAIVRVPGLQLSAVQHARLDGHAFGGAGGMNLLKAMPNLKSLIYTVGGYGVYFLENTTYEKRQAASIPGP</sequence>
<reference evidence="2 3" key="1">
    <citation type="submission" date="2015-06" db="EMBL/GenBank/DDBJ databases">
        <title>Draft genome of the ant-associated black yeast Phialophora attae CBS 131958.</title>
        <authorList>
            <person name="Moreno L.F."/>
            <person name="Stielow B.J."/>
            <person name="de Hoog S."/>
            <person name="Vicente V.A."/>
            <person name="Weiss V.A."/>
            <person name="de Vries M."/>
            <person name="Cruz L.M."/>
            <person name="Souza E.M."/>
        </authorList>
    </citation>
    <scope>NUCLEOTIDE SEQUENCE [LARGE SCALE GENOMIC DNA]</scope>
    <source>
        <strain evidence="2 3">CBS 131958</strain>
    </source>
</reference>
<dbReference type="RefSeq" id="XP_017996878.1">
    <property type="nucleotide sequence ID" value="XM_018146346.1"/>
</dbReference>
<dbReference type="AlphaFoldDB" id="A0A0N1NXF3"/>